<dbReference type="InterPro" id="IPR003593">
    <property type="entry name" value="AAA+_ATPase"/>
</dbReference>
<dbReference type="GO" id="GO:0005524">
    <property type="term" value="F:ATP binding"/>
    <property type="evidence" value="ECO:0007669"/>
    <property type="project" value="UniProtKB-KW"/>
</dbReference>
<dbReference type="SUPFAM" id="SSF52540">
    <property type="entry name" value="P-loop containing nucleoside triphosphate hydrolases"/>
    <property type="match status" value="2"/>
</dbReference>
<feature type="transmembrane region" description="Helical" evidence="10">
    <location>
        <begin position="1374"/>
        <end position="1395"/>
    </location>
</feature>
<evidence type="ECO:0000256" key="7">
    <source>
        <dbReference type="ARBA" id="ARBA00022840"/>
    </source>
</evidence>
<evidence type="ECO:0000259" key="11">
    <source>
        <dbReference type="PROSITE" id="PS50893"/>
    </source>
</evidence>
<dbReference type="GO" id="GO:0016020">
    <property type="term" value="C:membrane"/>
    <property type="evidence" value="ECO:0007669"/>
    <property type="project" value="UniProtKB-SubCell"/>
</dbReference>
<dbReference type="InterPro" id="IPR013525">
    <property type="entry name" value="ABC2_TM"/>
</dbReference>
<dbReference type="PANTHER" id="PTHR19229:SF36">
    <property type="entry name" value="ATP-BINDING CASSETTE SUB-FAMILY A MEMBER 2"/>
    <property type="match status" value="1"/>
</dbReference>
<comment type="similarity">
    <text evidence="2">Belongs to the ABC transporter superfamily. ABCA family.</text>
</comment>
<evidence type="ECO:0000256" key="3">
    <source>
        <dbReference type="ARBA" id="ARBA00022448"/>
    </source>
</evidence>
<dbReference type="SMART" id="SM00382">
    <property type="entry name" value="AAA"/>
    <property type="match status" value="2"/>
</dbReference>
<feature type="transmembrane region" description="Helical" evidence="10">
    <location>
        <begin position="510"/>
        <end position="528"/>
    </location>
</feature>
<feature type="transmembrane region" description="Helical" evidence="10">
    <location>
        <begin position="1098"/>
        <end position="1119"/>
    </location>
</feature>
<keyword evidence="8 10" id="KW-1133">Transmembrane helix</keyword>
<dbReference type="Gene3D" id="3.40.50.300">
    <property type="entry name" value="P-loop containing nucleotide triphosphate hydrolases"/>
    <property type="match status" value="2"/>
</dbReference>
<dbReference type="PANTHER" id="PTHR19229">
    <property type="entry name" value="ATP-BINDING CASSETTE TRANSPORTER SUBFAMILY A ABCA"/>
    <property type="match status" value="1"/>
</dbReference>
<feature type="domain" description="ABC transporter" evidence="11">
    <location>
        <begin position="1516"/>
        <end position="1746"/>
    </location>
</feature>
<feature type="transmembrane region" description="Helical" evidence="10">
    <location>
        <begin position="1471"/>
        <end position="1491"/>
    </location>
</feature>
<dbReference type="Pfam" id="PF12698">
    <property type="entry name" value="ABC2_membrane_3"/>
    <property type="match status" value="2"/>
</dbReference>
<dbReference type="GO" id="GO:0016887">
    <property type="term" value="F:ATP hydrolysis activity"/>
    <property type="evidence" value="ECO:0007669"/>
    <property type="project" value="InterPro"/>
</dbReference>
<dbReference type="Proteomes" id="UP000541610">
    <property type="component" value="Unassembled WGS sequence"/>
</dbReference>
<evidence type="ECO:0000256" key="8">
    <source>
        <dbReference type="ARBA" id="ARBA00022989"/>
    </source>
</evidence>
<dbReference type="PROSITE" id="PS50893">
    <property type="entry name" value="ABC_TRANSPORTER_2"/>
    <property type="match status" value="2"/>
</dbReference>
<evidence type="ECO:0000256" key="10">
    <source>
        <dbReference type="SAM" id="Phobius"/>
    </source>
</evidence>
<comment type="caution">
    <text evidence="12">The sequence shown here is derived from an EMBL/GenBank/DDBJ whole genome shotgun (WGS) entry which is preliminary data.</text>
</comment>
<keyword evidence="5" id="KW-0677">Repeat</keyword>
<proteinExistence type="inferred from homology"/>
<gene>
    <name evidence="12" type="ORF">FOZ60_008288</name>
</gene>
<dbReference type="EMBL" id="JABANP010000330">
    <property type="protein sequence ID" value="KAF4684073.1"/>
    <property type="molecule type" value="Genomic_DNA"/>
</dbReference>
<protein>
    <recommendedName>
        <fullName evidence="11">ABC transporter domain-containing protein</fullName>
    </recommendedName>
</protein>
<feature type="transmembrane region" description="Helical" evidence="10">
    <location>
        <begin position="1342"/>
        <end position="1367"/>
    </location>
</feature>
<accession>A0A7J6NJJ8</accession>
<feature type="transmembrane region" description="Helical" evidence="10">
    <location>
        <begin position="549"/>
        <end position="575"/>
    </location>
</feature>
<keyword evidence="4 10" id="KW-0812">Transmembrane</keyword>
<dbReference type="InterPro" id="IPR027417">
    <property type="entry name" value="P-loop_NTPase"/>
</dbReference>
<name>A0A7J6NJJ8_PEROL</name>
<evidence type="ECO:0000256" key="6">
    <source>
        <dbReference type="ARBA" id="ARBA00022741"/>
    </source>
</evidence>
<feature type="transmembrane region" description="Helical" evidence="10">
    <location>
        <begin position="70"/>
        <end position="90"/>
    </location>
</feature>
<feature type="transmembrane region" description="Helical" evidence="10">
    <location>
        <begin position="1261"/>
        <end position="1283"/>
    </location>
</feature>
<sequence>MDEPPVATSCGSDCVHAHDRITGGTTRGSSADYVEQMTAEAKHHSIAGSQLKALLMKNYRVKRRHPGATIMELCCPVFMVLLVTVLPILFGINLSLVISGEETRLKAELTPEQMNSMNALIGINVTAPEPRTSVEVFSDLVEIENHATQQQSPLFWIFNRATLSWMGNSCWCKTLPIVGSVSEDLATYLASMYTAYVHSYHSTAKKHNLYRFSQLSVELTDWNVRVVSHVIQASPKPVWVGLISAGLPYFTTPSQFAKSNISKNLIGIGNNETCLEGFRVEDISCLTSKKCYDRVLTTRCGFSTNDVHLMFEVQEIVITEALKMRHKGDLNTVFVPVCGSTTDEGPRFEAYETVKEVEAVMNLANYGRPRNSSGEDSHEQLCGAIVINDGSDDGLRATIRLDSTWLSSSGAQFYRWITKEQHTPSRMGMHANYSKPHSAKSWYMRQGFLALQLLIGRFFEHRHVGDLNNLTESDFVIEWTELDRYRFVPFPSAPHPSNPGLESLFDLYDLLYWAFAFVVAVQAGEIVRERERRHFMRISGGLQDWVYHTALFVSILVTCAVSSILMTITLITSVFHSSQFFATFLLLFLIGLASVAFASAGSAFFSSERLAALIVEINPGLCILPGAAAHVAMRLMVDLEIAQRGVTFHTYDEEVWGVSPVGLVFILLLSTILWWCVFYYAEQVIPYAGIAAPARAWYFPLSPAYWRGILTRASRESQSLSTFRREGGLVLNSVTRQYSKEVVGIRSVTMKASLGSCTVLLGRNGAGKSTLISLVVGTQDPTEGSILSPPANRIGFCPQRSVLWSELTIAEHVDLWCGLRGRSSRDDCLALARELNLDEQWEVRAGNLSGGQRRCLSVMLSFAGGPDLVVLDEPSTGLDESARKKLSQTLSFYLRLSSEREIHLGRVLVSTHYMDEAEYIADEVALLDDGQLIAKGSVPELTSSLDSSLVLRVIFRPNADPSQCITQLARKLAANGIHSQTCATAGRSASIGLRRGSSVKEQDKALRTVEDSLDELQIDTFSVSTVNLGHFFDWVTQALGDSPGFEDARTFETCKKGCQLEDTDDCSQLEADHHLPGVRRQFSTLLVQRRLTLYTREWIGTLALLAIPALVMVCLLGLIELGERIVSCPPYSVSDLTGVTSAIEGPLVIPVATADVGSTLPTATEGKFHFDIVNSSTSQDFSDYLLSSRHTRSTNNVGAFFRQRSTYQIWHNTTYHHSAPAFTSIEVNRRLESMGAPKITFVNHPLPIANFEGLQLVKGTILVVAIGTAMSFIPGPVISFVVMERYSGVTDQLLLAGVRPLSYWSSNLAADFFWVGLGGTAVVQLILLAFNSEPFAASLDWTIVTFMLLASFSLSVLPATYLLSFLFLDRTRALVGTIVSGIVLTTIVATGVFAVGNLGSEDCESCFDIASSVAWCLNALPYFSLGNGLLKAVFWGTTYKISPWSSHILDNCESVNRGREEACIAGPLDNVLLLIILAPVYFVLVLLSDYIRGKVRGHQSGAFLDHEDDGSSRASVRMQNVSKNFGGKEVVNEVSLDVEAGEVVGFLGTNGAGKTTLFNLLCGFDTPSSGAISICGNSGGTSKARMHVGYCSQQDALWDSLSTREHLMIYAGLRGFNDGQVMVVVDRLIAHVGLGGKVADRPSAELSEGNRRKLSMAIALVGSPSVILLDEPTAGMDPTSQRPIWELIGKITATKDRAVILTSHNMNEAEAVCSRVVFLSRGEVQCVGTPNDISAWYSPQCHVCVECRFAIDGGGGEEVRELASKVAYESPNSCLRLVEIHSSIARYKTAVDAMLPISILWTWLSANKERYRCPQYAVTRSLLSHAFNAMAGQCSSDPL</sequence>
<keyword evidence="3" id="KW-0813">Transport</keyword>
<feature type="transmembrane region" description="Helical" evidence="10">
    <location>
        <begin position="657"/>
        <end position="681"/>
    </location>
</feature>
<keyword evidence="9 10" id="KW-0472">Membrane</keyword>
<dbReference type="InterPro" id="IPR003439">
    <property type="entry name" value="ABC_transporter-like_ATP-bd"/>
</dbReference>
<dbReference type="GO" id="GO:0140359">
    <property type="term" value="F:ABC-type transporter activity"/>
    <property type="evidence" value="ECO:0007669"/>
    <property type="project" value="InterPro"/>
</dbReference>
<organism evidence="12 13">
    <name type="scientific">Perkinsus olseni</name>
    <name type="common">Perkinsus atlanticus</name>
    <dbReference type="NCBI Taxonomy" id="32597"/>
    <lineage>
        <taxon>Eukaryota</taxon>
        <taxon>Sar</taxon>
        <taxon>Alveolata</taxon>
        <taxon>Perkinsozoa</taxon>
        <taxon>Perkinsea</taxon>
        <taxon>Perkinsida</taxon>
        <taxon>Perkinsidae</taxon>
        <taxon>Perkinsus</taxon>
    </lineage>
</organism>
<evidence type="ECO:0000256" key="5">
    <source>
        <dbReference type="ARBA" id="ARBA00022737"/>
    </source>
</evidence>
<feature type="transmembrane region" description="Helical" evidence="10">
    <location>
        <begin position="581"/>
        <end position="605"/>
    </location>
</feature>
<dbReference type="Pfam" id="PF00005">
    <property type="entry name" value="ABC_tran"/>
    <property type="match status" value="2"/>
</dbReference>
<evidence type="ECO:0000313" key="13">
    <source>
        <dbReference type="Proteomes" id="UP000541610"/>
    </source>
</evidence>
<evidence type="ECO:0000256" key="1">
    <source>
        <dbReference type="ARBA" id="ARBA00004141"/>
    </source>
</evidence>
<reference evidence="12 13" key="1">
    <citation type="submission" date="2020-04" db="EMBL/GenBank/DDBJ databases">
        <title>Perkinsus olseni comparative genomics.</title>
        <authorList>
            <person name="Bogema D.R."/>
        </authorList>
    </citation>
    <scope>NUCLEOTIDE SEQUENCE [LARGE SCALE GENOMIC DNA]</scope>
    <source>
        <strain evidence="12">00978-12</strain>
    </source>
</reference>
<dbReference type="OrthoDB" id="10255969at2759"/>
<feature type="transmembrane region" description="Helical" evidence="10">
    <location>
        <begin position="617"/>
        <end position="637"/>
    </location>
</feature>
<evidence type="ECO:0000256" key="9">
    <source>
        <dbReference type="ARBA" id="ARBA00023136"/>
    </source>
</evidence>
<evidence type="ECO:0000256" key="2">
    <source>
        <dbReference type="ARBA" id="ARBA00008869"/>
    </source>
</evidence>
<dbReference type="InterPro" id="IPR026082">
    <property type="entry name" value="ABCA"/>
</dbReference>
<comment type="subcellular location">
    <subcellularLocation>
        <location evidence="1">Membrane</location>
        <topology evidence="1">Multi-pass membrane protein</topology>
    </subcellularLocation>
</comment>
<evidence type="ECO:0000256" key="4">
    <source>
        <dbReference type="ARBA" id="ARBA00022692"/>
    </source>
</evidence>
<evidence type="ECO:0000313" key="12">
    <source>
        <dbReference type="EMBL" id="KAF4684073.1"/>
    </source>
</evidence>
<feature type="transmembrane region" description="Helical" evidence="10">
    <location>
        <begin position="1308"/>
        <end position="1330"/>
    </location>
</feature>
<keyword evidence="7" id="KW-0067">ATP-binding</keyword>
<keyword evidence="6" id="KW-0547">Nucleotide-binding</keyword>
<dbReference type="FunFam" id="3.40.50.300:FF:000335">
    <property type="entry name" value="ATP binding cassette subfamily A member 5"/>
    <property type="match status" value="1"/>
</dbReference>
<feature type="domain" description="ABC transporter" evidence="11">
    <location>
        <begin position="729"/>
        <end position="954"/>
    </location>
</feature>
<dbReference type="CDD" id="cd03263">
    <property type="entry name" value="ABC_subfamily_A"/>
    <property type="match status" value="1"/>
</dbReference>